<protein>
    <submittedName>
        <fullName evidence="8">Cytochrome c biogenesis protein CcsB</fullName>
    </submittedName>
</protein>
<dbReference type="GO" id="GO:0016020">
    <property type="term" value="C:membrane"/>
    <property type="evidence" value="ECO:0007669"/>
    <property type="project" value="UniProtKB-SubCell"/>
</dbReference>
<evidence type="ECO:0000256" key="1">
    <source>
        <dbReference type="ARBA" id="ARBA00004141"/>
    </source>
</evidence>
<dbReference type="STRING" id="1300347.I601_4123"/>
<keyword evidence="2 6" id="KW-0812">Transmembrane</keyword>
<feature type="transmembrane region" description="Helical" evidence="6">
    <location>
        <begin position="38"/>
        <end position="58"/>
    </location>
</feature>
<name>A0A1A9GQG1_9ACTN</name>
<evidence type="ECO:0000256" key="4">
    <source>
        <dbReference type="ARBA" id="ARBA00022989"/>
    </source>
</evidence>
<proteinExistence type="predicted"/>
<gene>
    <name evidence="8" type="primary">ccsB_2</name>
    <name evidence="8" type="ORF">I601_4123</name>
</gene>
<reference evidence="8 9" key="1">
    <citation type="submission" date="2016-03" db="EMBL/GenBank/DDBJ databases">
        <title>Complete genome sequence of a soil Actinobacterium, Nocardioides dokdonensis FR1436.</title>
        <authorList>
            <person name="Kwon S.-K."/>
            <person name="Kim K."/>
            <person name="Kim J.F."/>
        </authorList>
    </citation>
    <scope>NUCLEOTIDE SEQUENCE [LARGE SCALE GENOMIC DNA]</scope>
    <source>
        <strain evidence="8 9">FR1436</strain>
    </source>
</reference>
<organism evidence="8 9">
    <name type="scientific">Nocardioides dokdonensis FR1436</name>
    <dbReference type="NCBI Taxonomy" id="1300347"/>
    <lineage>
        <taxon>Bacteria</taxon>
        <taxon>Bacillati</taxon>
        <taxon>Actinomycetota</taxon>
        <taxon>Actinomycetes</taxon>
        <taxon>Propionibacteriales</taxon>
        <taxon>Nocardioidaceae</taxon>
        <taxon>Nocardioides</taxon>
    </lineage>
</organism>
<dbReference type="PATRIC" id="fig|1300347.3.peg.4133"/>
<evidence type="ECO:0000256" key="2">
    <source>
        <dbReference type="ARBA" id="ARBA00022692"/>
    </source>
</evidence>
<accession>A0A1A9GQG1</accession>
<keyword evidence="9" id="KW-1185">Reference proteome</keyword>
<dbReference type="InterPro" id="IPR007816">
    <property type="entry name" value="ResB-like_domain"/>
</dbReference>
<dbReference type="AlphaFoldDB" id="A0A1A9GQG1"/>
<dbReference type="KEGG" id="ndk:I601_4123"/>
<dbReference type="Pfam" id="PF05140">
    <property type="entry name" value="ResB"/>
    <property type="match status" value="1"/>
</dbReference>
<dbReference type="RefSeq" id="WP_068113940.1">
    <property type="nucleotide sequence ID" value="NZ_CP015079.1"/>
</dbReference>
<dbReference type="Proteomes" id="UP000077868">
    <property type="component" value="Chromosome"/>
</dbReference>
<feature type="transmembrane region" description="Helical" evidence="6">
    <location>
        <begin position="457"/>
        <end position="475"/>
    </location>
</feature>
<feature type="transmembrane region" description="Helical" evidence="6">
    <location>
        <begin position="188"/>
        <end position="207"/>
    </location>
</feature>
<keyword evidence="3" id="KW-0201">Cytochrome c-type biogenesis</keyword>
<evidence type="ECO:0000259" key="7">
    <source>
        <dbReference type="Pfam" id="PF05140"/>
    </source>
</evidence>
<keyword evidence="5 6" id="KW-0472">Membrane</keyword>
<dbReference type="InterPro" id="IPR023494">
    <property type="entry name" value="Cyt_c_bgen_Ccs1/CcsB/ResB"/>
</dbReference>
<feature type="transmembrane region" description="Helical" evidence="6">
    <location>
        <begin position="97"/>
        <end position="115"/>
    </location>
</feature>
<dbReference type="EMBL" id="CP015079">
    <property type="protein sequence ID" value="ANH40518.1"/>
    <property type="molecule type" value="Genomic_DNA"/>
</dbReference>
<dbReference type="GO" id="GO:0017004">
    <property type="term" value="P:cytochrome complex assembly"/>
    <property type="evidence" value="ECO:0007669"/>
    <property type="project" value="UniProtKB-KW"/>
</dbReference>
<dbReference type="OrthoDB" id="3949537at2"/>
<evidence type="ECO:0000313" key="8">
    <source>
        <dbReference type="EMBL" id="ANH40518.1"/>
    </source>
</evidence>
<feature type="domain" description="ResB-like" evidence="7">
    <location>
        <begin position="38"/>
        <end position="506"/>
    </location>
</feature>
<evidence type="ECO:0000256" key="5">
    <source>
        <dbReference type="ARBA" id="ARBA00023136"/>
    </source>
</evidence>
<evidence type="ECO:0000313" key="9">
    <source>
        <dbReference type="Proteomes" id="UP000077868"/>
    </source>
</evidence>
<evidence type="ECO:0000256" key="3">
    <source>
        <dbReference type="ARBA" id="ARBA00022748"/>
    </source>
</evidence>
<evidence type="ECO:0000256" key="6">
    <source>
        <dbReference type="SAM" id="Phobius"/>
    </source>
</evidence>
<sequence length="534" mass="58244">MTDVKTKATATEATQAGMAQAQPSWGWLRWAWRNLTSMRTAVILLALLALAAIPGSLFPQRNVASDPAAVIQYTQEHPRLAPWLDRLGMFDVYASPWFAAIYVLLLVSMTGCVLPRSRRLWQSVRSAPPPAPRNLARLEGHRTWETTREPAEIIATAAAHLRRKGFRVVAATDEVRAERGYLREVGNLAFHLSLLVLLVGIAAGKLIGFEGRVAVTEGATFANDLSQYDAFSPSAWTDVNDLEPLSFRLEEFDVSYQTSGPNLGQPTEFAARLAYRAGSGEEQTVTVEPNHPLDVNETKFFLTGNGYAPIVTVRDGRGKAVFTGPVQFLPLDTSYASDGVIKAPDAQPTQLAFEGFFLPTADVGPQGPYSMFPDALNPQLFLTAYTGDLGFGDGVPQSVYTLDKDELTQVRRNGQPFSQALSVGETMRLPGNQGTLTFDGVSRFANFQIAYDPGKEITLVAAIVLLLGLTASLAIRRRRLWLRLRPTDEERGSLVEVAGYSLTRREPPPNEIESLVAALHGPHHSTPAAKDASG</sequence>
<comment type="subcellular location">
    <subcellularLocation>
        <location evidence="1">Membrane</location>
        <topology evidence="1">Multi-pass membrane protein</topology>
    </subcellularLocation>
</comment>
<dbReference type="PANTHER" id="PTHR31566:SF0">
    <property type="entry name" value="CYTOCHROME C BIOGENESIS PROTEIN CCS1, CHLOROPLASTIC"/>
    <property type="match status" value="1"/>
</dbReference>
<dbReference type="PANTHER" id="PTHR31566">
    <property type="entry name" value="CYTOCHROME C BIOGENESIS PROTEIN CCS1, CHLOROPLASTIC"/>
    <property type="match status" value="1"/>
</dbReference>
<keyword evidence="4 6" id="KW-1133">Transmembrane helix</keyword>